<evidence type="ECO:0000256" key="2">
    <source>
        <dbReference type="ARBA" id="ARBA00022630"/>
    </source>
</evidence>
<dbReference type="Gene3D" id="3.50.50.60">
    <property type="entry name" value="FAD/NAD(P)-binding domain"/>
    <property type="match status" value="1"/>
</dbReference>
<dbReference type="GO" id="GO:0071949">
    <property type="term" value="F:FAD binding"/>
    <property type="evidence" value="ECO:0007669"/>
    <property type="project" value="InterPro"/>
</dbReference>
<dbReference type="SUPFAM" id="SSF51905">
    <property type="entry name" value="FAD/NAD(P)-binding domain"/>
    <property type="match status" value="1"/>
</dbReference>
<keyword evidence="8" id="KW-1185">Reference proteome</keyword>
<evidence type="ECO:0000256" key="1">
    <source>
        <dbReference type="ARBA" id="ARBA00007801"/>
    </source>
</evidence>
<sequence length="620" mass="68594">MPGKDSDINGSKPASEAVDVLVVGAGPAGLMAAFALARAGINVKIIDKRPVKVAAGQADGIQPRTLEVFKSFGLSDRLMKEGTQLHVAAFYNPSKGGGIELTDRVPDVTAQDTNFPFEVTLHQGAIEAIFHDNMRDMGVEVSRPVVPLSIEVDERRVEDPEAYPVRVVLRHVGSGDDDEDNGRETEIVNAKYVLGADGAHSWVRKNLNIAMEGEQTQYVWGVVDLVPDTDLPDIRNKCAIHSDNGSCMIIPREGDKVRLYIQLDGKDIIDGHGRVDKTKAGPDMILDVARKTLHPFTIRTPESYDWWTIYIIGQRVAERFSFHDRVFIAGDACHTHSPKAGQGMNASMHDSYNLAWKLAHVLRGTARRSLLRTYELERRQYAQDLISFDKKFAKLFSGKPYSELNLDGVSHAEFLKAFQTFGGFTSGLGVQYADSDIISLRYQHLAKNVPIGRRLPPQPLLRAADSRPVDLHDFLVSDTRFKLLVFTGDTRNPEQMAKVGVFAKAFITTPKPEPSSSFFAEFSSSAALRKVFDIIPISSEKKRTIKYNAIPKLLWEHWSKVLVDDVEMSGRRGGRAYEAFGIDAAGAVIVVRPDGYVATIAPLDGISVLSSYFRAFIKPI</sequence>
<reference evidence="7 8" key="1">
    <citation type="journal article" date="2020" name="ISME J.">
        <title>Uncovering the hidden diversity of litter-decomposition mechanisms in mushroom-forming fungi.</title>
        <authorList>
            <person name="Floudas D."/>
            <person name="Bentzer J."/>
            <person name="Ahren D."/>
            <person name="Johansson T."/>
            <person name="Persson P."/>
            <person name="Tunlid A."/>
        </authorList>
    </citation>
    <scope>NUCLEOTIDE SEQUENCE [LARGE SCALE GENOMIC DNA]</scope>
    <source>
        <strain evidence="7 8">CBS 406.79</strain>
    </source>
</reference>
<dbReference type="InterPro" id="IPR012941">
    <property type="entry name" value="Phe_hydrox_C_dim_dom"/>
</dbReference>
<evidence type="ECO:0000259" key="5">
    <source>
        <dbReference type="Pfam" id="PF01494"/>
    </source>
</evidence>
<dbReference type="Gene3D" id="3.30.9.10">
    <property type="entry name" value="D-Amino Acid Oxidase, subunit A, domain 2"/>
    <property type="match status" value="1"/>
</dbReference>
<keyword evidence="2" id="KW-0285">Flavoprotein</keyword>
<evidence type="ECO:0000259" key="6">
    <source>
        <dbReference type="Pfam" id="PF07976"/>
    </source>
</evidence>
<dbReference type="SUPFAM" id="SSF52833">
    <property type="entry name" value="Thioredoxin-like"/>
    <property type="match status" value="1"/>
</dbReference>
<organism evidence="7 8">
    <name type="scientific">Collybiopsis confluens</name>
    <dbReference type="NCBI Taxonomy" id="2823264"/>
    <lineage>
        <taxon>Eukaryota</taxon>
        <taxon>Fungi</taxon>
        <taxon>Dikarya</taxon>
        <taxon>Basidiomycota</taxon>
        <taxon>Agaricomycotina</taxon>
        <taxon>Agaricomycetes</taxon>
        <taxon>Agaricomycetidae</taxon>
        <taxon>Agaricales</taxon>
        <taxon>Marasmiineae</taxon>
        <taxon>Omphalotaceae</taxon>
        <taxon>Collybiopsis</taxon>
    </lineage>
</organism>
<dbReference type="PANTHER" id="PTHR43004">
    <property type="entry name" value="TRK SYSTEM POTASSIUM UPTAKE PROTEIN"/>
    <property type="match status" value="1"/>
</dbReference>
<keyword evidence="3" id="KW-0274">FAD</keyword>
<accession>A0A8H5HAA8</accession>
<keyword evidence="4" id="KW-0560">Oxidoreductase</keyword>
<feature type="domain" description="Phenol hydroxylase-like C-terminal dimerisation" evidence="6">
    <location>
        <begin position="430"/>
        <end position="618"/>
    </location>
</feature>
<dbReference type="InterPro" id="IPR002938">
    <property type="entry name" value="FAD-bd"/>
</dbReference>
<comment type="similarity">
    <text evidence="1">Belongs to the PheA/TfdB FAD monooxygenase family.</text>
</comment>
<dbReference type="Proteomes" id="UP000518752">
    <property type="component" value="Unassembled WGS sequence"/>
</dbReference>
<evidence type="ECO:0000313" key="7">
    <source>
        <dbReference type="EMBL" id="KAF5379648.1"/>
    </source>
</evidence>
<dbReference type="OrthoDB" id="1716816at2759"/>
<dbReference type="InterPro" id="IPR036249">
    <property type="entry name" value="Thioredoxin-like_sf"/>
</dbReference>
<dbReference type="GO" id="GO:0016709">
    <property type="term" value="F:oxidoreductase activity, acting on paired donors, with incorporation or reduction of molecular oxygen, NAD(P)H as one donor, and incorporation of one atom of oxygen"/>
    <property type="evidence" value="ECO:0007669"/>
    <property type="project" value="UniProtKB-ARBA"/>
</dbReference>
<protein>
    <recommendedName>
        <fullName evidence="9">Phenol 2-monooxygenase</fullName>
    </recommendedName>
</protein>
<dbReference type="EMBL" id="JAACJN010000068">
    <property type="protein sequence ID" value="KAF5379648.1"/>
    <property type="molecule type" value="Genomic_DNA"/>
</dbReference>
<dbReference type="PRINTS" id="PR00420">
    <property type="entry name" value="RNGMNOXGNASE"/>
</dbReference>
<name>A0A8H5HAA8_9AGAR</name>
<evidence type="ECO:0000313" key="8">
    <source>
        <dbReference type="Proteomes" id="UP000518752"/>
    </source>
</evidence>
<proteinExistence type="inferred from homology"/>
<dbReference type="CDD" id="cd02979">
    <property type="entry name" value="PHOX_C"/>
    <property type="match status" value="1"/>
</dbReference>
<dbReference type="Gene3D" id="3.40.30.20">
    <property type="match status" value="1"/>
</dbReference>
<dbReference type="InterPro" id="IPR038220">
    <property type="entry name" value="PHOX_C_sf"/>
</dbReference>
<evidence type="ECO:0008006" key="9">
    <source>
        <dbReference type="Google" id="ProtNLM"/>
    </source>
</evidence>
<dbReference type="SUPFAM" id="SSF54373">
    <property type="entry name" value="FAD-linked reductases, C-terminal domain"/>
    <property type="match status" value="1"/>
</dbReference>
<evidence type="ECO:0000256" key="3">
    <source>
        <dbReference type="ARBA" id="ARBA00022827"/>
    </source>
</evidence>
<comment type="caution">
    <text evidence="7">The sequence shown here is derived from an EMBL/GenBank/DDBJ whole genome shotgun (WGS) entry which is preliminary data.</text>
</comment>
<gene>
    <name evidence="7" type="ORF">D9757_009234</name>
</gene>
<dbReference type="Pfam" id="PF07976">
    <property type="entry name" value="Phe_hydrox_dim"/>
    <property type="match status" value="1"/>
</dbReference>
<dbReference type="PANTHER" id="PTHR43004:SF20">
    <property type="entry name" value="2-MONOOXYGENASE, PUTATIVE (AFU_ORTHOLOGUE AFUA_1G13660)-RELATED"/>
    <property type="match status" value="1"/>
</dbReference>
<feature type="domain" description="FAD-binding" evidence="5">
    <location>
        <begin position="18"/>
        <end position="388"/>
    </location>
</feature>
<dbReference type="InterPro" id="IPR050641">
    <property type="entry name" value="RIFMO-like"/>
</dbReference>
<dbReference type="AlphaFoldDB" id="A0A8H5HAA8"/>
<dbReference type="InterPro" id="IPR036188">
    <property type="entry name" value="FAD/NAD-bd_sf"/>
</dbReference>
<evidence type="ECO:0000256" key="4">
    <source>
        <dbReference type="ARBA" id="ARBA00023002"/>
    </source>
</evidence>
<dbReference type="Pfam" id="PF01494">
    <property type="entry name" value="FAD_binding_3"/>
    <property type="match status" value="1"/>
</dbReference>